<keyword evidence="1" id="KW-0560">Oxidoreductase</keyword>
<dbReference type="HOGENOM" id="CLU_006909_1_0_6"/>
<dbReference type="GO" id="GO:0004497">
    <property type="term" value="F:monooxygenase activity"/>
    <property type="evidence" value="ECO:0007669"/>
    <property type="project" value="TreeGrafter"/>
</dbReference>
<dbReference type="PRINTS" id="PR00469">
    <property type="entry name" value="PNDRDTASEII"/>
</dbReference>
<dbReference type="PRINTS" id="PR00368">
    <property type="entry name" value="FADPNR"/>
</dbReference>
<dbReference type="Proteomes" id="UP000014568">
    <property type="component" value="Unassembled WGS sequence"/>
</dbReference>
<dbReference type="Pfam" id="PF13738">
    <property type="entry name" value="Pyr_redox_3"/>
    <property type="match status" value="1"/>
</dbReference>
<dbReference type="OrthoDB" id="9773233at2"/>
<dbReference type="InterPro" id="IPR036188">
    <property type="entry name" value="FAD/NAD-bd_sf"/>
</dbReference>
<name>S3N0D5_9GAMM</name>
<gene>
    <name evidence="2" type="ORF">F945_02017</name>
</gene>
<dbReference type="AlphaFoldDB" id="S3N0D5"/>
<dbReference type="EMBL" id="ATGI01000024">
    <property type="protein sequence ID" value="EPF73580.1"/>
    <property type="molecule type" value="Genomic_DNA"/>
</dbReference>
<dbReference type="PATRIC" id="fig|421052.3.peg.1967"/>
<dbReference type="PANTHER" id="PTHR43539">
    <property type="entry name" value="FLAVIN-BINDING MONOOXYGENASE-LIKE PROTEIN (AFU_ORTHOLOGUE AFUA_4G09220)"/>
    <property type="match status" value="1"/>
</dbReference>
<evidence type="ECO:0000256" key="1">
    <source>
        <dbReference type="ARBA" id="ARBA00023002"/>
    </source>
</evidence>
<dbReference type="eggNOG" id="COG2072">
    <property type="taxonomic scope" value="Bacteria"/>
</dbReference>
<dbReference type="PANTHER" id="PTHR43539:SF78">
    <property type="entry name" value="FLAVIN-CONTAINING MONOOXYGENASE"/>
    <property type="match status" value="1"/>
</dbReference>
<proteinExistence type="predicted"/>
<comment type="caution">
    <text evidence="2">The sequence shown here is derived from an EMBL/GenBank/DDBJ whole genome shotgun (WGS) entry which is preliminary data.</text>
</comment>
<accession>S3N0D5</accession>
<reference evidence="2 3" key="1">
    <citation type="submission" date="2013-06" db="EMBL/GenBank/DDBJ databases">
        <title>The Genome Sequence of Acinetobacter rudis CIP 110305.</title>
        <authorList>
            <consortium name="The Broad Institute Genome Sequencing Platform"/>
            <consortium name="The Broad Institute Genome Sequencing Center for Infectious Disease"/>
            <person name="Cerqueira G."/>
            <person name="Feldgarden M."/>
            <person name="Courvalin P."/>
            <person name="Perichon B."/>
            <person name="Grillot-Courvalin C."/>
            <person name="Clermont D."/>
            <person name="Rocha E."/>
            <person name="Yoon E.-J."/>
            <person name="Nemec A."/>
            <person name="Young S.K."/>
            <person name="Zeng Q."/>
            <person name="Gargeya S."/>
            <person name="Fitzgerald M."/>
            <person name="Abouelleil A."/>
            <person name="Alvarado L."/>
            <person name="Berlin A.M."/>
            <person name="Chapman S.B."/>
            <person name="Dewar J."/>
            <person name="Goldberg J."/>
            <person name="Griggs A."/>
            <person name="Gujja S."/>
            <person name="Hansen M."/>
            <person name="Howarth C."/>
            <person name="Imamovic A."/>
            <person name="Larimer J."/>
            <person name="McCowan C."/>
            <person name="Murphy C."/>
            <person name="Pearson M."/>
            <person name="Priest M."/>
            <person name="Roberts A."/>
            <person name="Saif S."/>
            <person name="Shea T."/>
            <person name="Sykes S."/>
            <person name="Wortman J."/>
            <person name="Nusbaum C."/>
            <person name="Birren B."/>
        </authorList>
    </citation>
    <scope>NUCLEOTIDE SEQUENCE [LARGE SCALE GENOMIC DNA]</scope>
    <source>
        <strain evidence="2 3">CIP 110305</strain>
    </source>
</reference>
<dbReference type="GO" id="GO:0050660">
    <property type="term" value="F:flavin adenine dinucleotide binding"/>
    <property type="evidence" value="ECO:0007669"/>
    <property type="project" value="TreeGrafter"/>
</dbReference>
<sequence length="355" mass="39787">MLKVNSTFVLIIGAGQAGLAAAYYLQQQNINFVIVDETDRIGNSWRNRYASLTLFTPNQYSALPGLALAGRPNDYASKDQFVDYLESYANKMNFPIRLGCKVQSLTQLESGAYIAQFKDQQEIQASHVIVATGAFQQPIIAEVAQQFNDSVLHFTAESIATGQHLPENSRVLVVGDGASGRDIAVLMRQNNYAVLLATGKKRKLFPERILGKSIWWWLKKLHLLRASPTSFLGRLMRKRDPFPNRERSLSDLQQLGVQLVPRLVAAHDSTAIFLDQQQHQINAVIWTIGYQDDSSWLQIKHALTEQGAFIHHEGVSNIKNLFYIGRPWQRNRASALIMGVADDAQRIVAAISAKR</sequence>
<organism evidence="2 3">
    <name type="scientific">Acinetobacter rudis CIP 110305</name>
    <dbReference type="NCBI Taxonomy" id="421052"/>
    <lineage>
        <taxon>Bacteria</taxon>
        <taxon>Pseudomonadati</taxon>
        <taxon>Pseudomonadota</taxon>
        <taxon>Gammaproteobacteria</taxon>
        <taxon>Moraxellales</taxon>
        <taxon>Moraxellaceae</taxon>
        <taxon>Acinetobacter</taxon>
    </lineage>
</organism>
<evidence type="ECO:0000313" key="3">
    <source>
        <dbReference type="Proteomes" id="UP000014568"/>
    </source>
</evidence>
<evidence type="ECO:0000313" key="2">
    <source>
        <dbReference type="EMBL" id="EPF73580.1"/>
    </source>
</evidence>
<keyword evidence="3" id="KW-1185">Reference proteome</keyword>
<dbReference type="Gene3D" id="3.50.50.60">
    <property type="entry name" value="FAD/NAD(P)-binding domain"/>
    <property type="match status" value="1"/>
</dbReference>
<dbReference type="InterPro" id="IPR050982">
    <property type="entry name" value="Auxin_biosynth/cation_transpt"/>
</dbReference>
<dbReference type="STRING" id="632955.GCA_000829675_01791"/>
<dbReference type="SUPFAM" id="SSF51905">
    <property type="entry name" value="FAD/NAD(P)-binding domain"/>
    <property type="match status" value="2"/>
</dbReference>
<dbReference type="RefSeq" id="WP_016656424.1">
    <property type="nucleotide sequence ID" value="NZ_KE340353.1"/>
</dbReference>
<protein>
    <submittedName>
        <fullName evidence="2">Flavoprotein</fullName>
    </submittedName>
</protein>